<name>A0ABN2AR52_9ACTN</name>
<evidence type="ECO:0000259" key="1">
    <source>
        <dbReference type="Pfam" id="PF05685"/>
    </source>
</evidence>
<dbReference type="Gene3D" id="3.90.1570.10">
    <property type="entry name" value="tt1808, chain A"/>
    <property type="match status" value="1"/>
</dbReference>
<dbReference type="Pfam" id="PF05685">
    <property type="entry name" value="Uma2"/>
    <property type="match status" value="1"/>
</dbReference>
<keyword evidence="2" id="KW-0378">Hydrolase</keyword>
<comment type="caution">
    <text evidence="2">The sequence shown here is derived from an EMBL/GenBank/DDBJ whole genome shotgun (WGS) entry which is preliminary data.</text>
</comment>
<gene>
    <name evidence="2" type="ORF">GCM10009788_29950</name>
</gene>
<feature type="domain" description="Putative restriction endonuclease" evidence="1">
    <location>
        <begin position="3"/>
        <end position="140"/>
    </location>
</feature>
<dbReference type="Proteomes" id="UP001500842">
    <property type="component" value="Unassembled WGS sequence"/>
</dbReference>
<organism evidence="2 3">
    <name type="scientific">Nocardioides humi</name>
    <dbReference type="NCBI Taxonomy" id="449461"/>
    <lineage>
        <taxon>Bacteria</taxon>
        <taxon>Bacillati</taxon>
        <taxon>Actinomycetota</taxon>
        <taxon>Actinomycetes</taxon>
        <taxon>Propionibacteriales</taxon>
        <taxon>Nocardioidaceae</taxon>
        <taxon>Nocardioides</taxon>
    </lineage>
</organism>
<proteinExistence type="predicted"/>
<dbReference type="InterPro" id="IPR008538">
    <property type="entry name" value="Uma2"/>
</dbReference>
<dbReference type="InterPro" id="IPR011335">
    <property type="entry name" value="Restrct_endonuc-II-like"/>
</dbReference>
<dbReference type="PANTHER" id="PTHR34107">
    <property type="entry name" value="SLL0198 PROTEIN-RELATED"/>
    <property type="match status" value="1"/>
</dbReference>
<protein>
    <submittedName>
        <fullName evidence="2">Uma2 family endonuclease</fullName>
    </submittedName>
</protein>
<evidence type="ECO:0000313" key="2">
    <source>
        <dbReference type="EMBL" id="GAA1524135.1"/>
    </source>
</evidence>
<dbReference type="SUPFAM" id="SSF52980">
    <property type="entry name" value="Restriction endonuclease-like"/>
    <property type="match status" value="1"/>
</dbReference>
<keyword evidence="2" id="KW-0255">Endonuclease</keyword>
<reference evidence="2 3" key="1">
    <citation type="journal article" date="2019" name="Int. J. Syst. Evol. Microbiol.">
        <title>The Global Catalogue of Microorganisms (GCM) 10K type strain sequencing project: providing services to taxonomists for standard genome sequencing and annotation.</title>
        <authorList>
            <consortium name="The Broad Institute Genomics Platform"/>
            <consortium name="The Broad Institute Genome Sequencing Center for Infectious Disease"/>
            <person name="Wu L."/>
            <person name="Ma J."/>
        </authorList>
    </citation>
    <scope>NUCLEOTIDE SEQUENCE [LARGE SCALE GENOMIC DNA]</scope>
    <source>
        <strain evidence="2 3">JCM 14942</strain>
    </source>
</reference>
<dbReference type="EMBL" id="BAAAOR010000024">
    <property type="protein sequence ID" value="GAA1524135.1"/>
    <property type="molecule type" value="Genomic_DNA"/>
</dbReference>
<dbReference type="PANTHER" id="PTHR34107:SF4">
    <property type="entry name" value="SLL1222 PROTEIN"/>
    <property type="match status" value="1"/>
</dbReference>
<dbReference type="InterPro" id="IPR012296">
    <property type="entry name" value="Nuclease_put_TT1808"/>
</dbReference>
<sequence length="171" mass="19113">MSLEEYLALPEGMHAEYVDGEVIVSPPAASGHNKAQRRIANVIEESLADELDVRTEAGWQRQQRYRIPDVAVFPEKDPAVVYDDSTPILVVEVLSPSTASEDTVRKSGEYQQGEVTQYWIVDRDRRTLSVFVNNGEGWDRLLDLDEKSPTGTVTVGEWGEVALDLDALLRP</sequence>
<accession>A0ABN2AR52</accession>
<keyword evidence="2" id="KW-0540">Nuclease</keyword>
<evidence type="ECO:0000313" key="3">
    <source>
        <dbReference type="Proteomes" id="UP001500842"/>
    </source>
</evidence>
<dbReference type="CDD" id="cd06260">
    <property type="entry name" value="DUF820-like"/>
    <property type="match status" value="1"/>
</dbReference>
<keyword evidence="3" id="KW-1185">Reference proteome</keyword>
<dbReference type="GO" id="GO:0004519">
    <property type="term" value="F:endonuclease activity"/>
    <property type="evidence" value="ECO:0007669"/>
    <property type="project" value="UniProtKB-KW"/>
</dbReference>